<proteinExistence type="inferred from homology"/>
<accession>A0ABP8ADH6</accession>
<keyword evidence="5" id="KW-1185">Reference proteome</keyword>
<keyword evidence="4" id="KW-0378">Hydrolase</keyword>
<reference evidence="5" key="1">
    <citation type="journal article" date="2019" name="Int. J. Syst. Evol. Microbiol.">
        <title>The Global Catalogue of Microorganisms (GCM) 10K type strain sequencing project: providing services to taxonomists for standard genome sequencing and annotation.</title>
        <authorList>
            <consortium name="The Broad Institute Genomics Platform"/>
            <consortium name="The Broad Institute Genome Sequencing Center for Infectious Disease"/>
            <person name="Wu L."/>
            <person name="Ma J."/>
        </authorList>
    </citation>
    <scope>NUCLEOTIDE SEQUENCE [LARGE SCALE GENOMIC DNA]</scope>
    <source>
        <strain evidence="5">JCM 17591</strain>
    </source>
</reference>
<dbReference type="GO" id="GO:0016787">
    <property type="term" value="F:hydrolase activity"/>
    <property type="evidence" value="ECO:0007669"/>
    <property type="project" value="UniProtKB-KW"/>
</dbReference>
<dbReference type="EMBL" id="BAABBW010000009">
    <property type="protein sequence ID" value="GAA4182199.1"/>
    <property type="molecule type" value="Genomic_DNA"/>
</dbReference>
<dbReference type="SUPFAM" id="SSF75005">
    <property type="entry name" value="Arabinanase/levansucrase/invertase"/>
    <property type="match status" value="1"/>
</dbReference>
<dbReference type="InterPro" id="IPR007184">
    <property type="entry name" value="Mannoside_phosphorylase"/>
</dbReference>
<keyword evidence="2" id="KW-0808">Transferase</keyword>
<dbReference type="Proteomes" id="UP001501079">
    <property type="component" value="Unassembled WGS sequence"/>
</dbReference>
<evidence type="ECO:0000313" key="4">
    <source>
        <dbReference type="EMBL" id="GAA4182199.1"/>
    </source>
</evidence>
<evidence type="ECO:0000256" key="1">
    <source>
        <dbReference type="ARBA" id="ARBA00022676"/>
    </source>
</evidence>
<evidence type="ECO:0000256" key="2">
    <source>
        <dbReference type="ARBA" id="ARBA00022679"/>
    </source>
</evidence>
<gene>
    <name evidence="4" type="ORF">GCM10022287_38620</name>
</gene>
<dbReference type="PANTHER" id="PTHR34106:SF4">
    <property type="entry name" value="BLL5143 PROTEIN"/>
    <property type="match status" value="1"/>
</dbReference>
<keyword evidence="1" id="KW-0328">Glycosyltransferase</keyword>
<organism evidence="4 5">
    <name type="scientific">Gryllotalpicola koreensis</name>
    <dbReference type="NCBI Taxonomy" id="993086"/>
    <lineage>
        <taxon>Bacteria</taxon>
        <taxon>Bacillati</taxon>
        <taxon>Actinomycetota</taxon>
        <taxon>Actinomycetes</taxon>
        <taxon>Micrococcales</taxon>
        <taxon>Microbacteriaceae</taxon>
        <taxon>Gryllotalpicola</taxon>
    </lineage>
</organism>
<dbReference type="Gene3D" id="2.115.10.20">
    <property type="entry name" value="Glycosyl hydrolase domain, family 43"/>
    <property type="match status" value="1"/>
</dbReference>
<dbReference type="RefSeq" id="WP_344757574.1">
    <property type="nucleotide sequence ID" value="NZ_BAABBW010000009.1"/>
</dbReference>
<protein>
    <submittedName>
        <fullName evidence="4">Glycoside hydrolase family 130 protein</fullName>
    </submittedName>
</protein>
<name>A0ABP8ADH6_9MICO</name>
<comment type="similarity">
    <text evidence="3">Belongs to the glycosyl hydrolase 130 family.</text>
</comment>
<comment type="caution">
    <text evidence="4">The sequence shown here is derived from an EMBL/GenBank/DDBJ whole genome shotgun (WGS) entry which is preliminary data.</text>
</comment>
<dbReference type="InterPro" id="IPR023296">
    <property type="entry name" value="Glyco_hydro_beta-prop_sf"/>
</dbReference>
<evidence type="ECO:0000313" key="5">
    <source>
        <dbReference type="Proteomes" id="UP001501079"/>
    </source>
</evidence>
<evidence type="ECO:0000256" key="3">
    <source>
        <dbReference type="ARBA" id="ARBA00024356"/>
    </source>
</evidence>
<dbReference type="PANTHER" id="PTHR34106">
    <property type="entry name" value="GLYCOSIDASE"/>
    <property type="match status" value="1"/>
</dbReference>
<sequence length="486" mass="52306">MIGREHAAGLTADATRLTTRLFLPGEGLTSAHSRTVEIAARVLAISAKRTETLAAELVAAFSARHLDVVSVFERNARVVESRITNADTLTPAQRTVLGASFTTEYAVEGAALCNPSAVAHPDQSGLLPGQLRVAVSTRSIGEGHRSSITFAEAVIGADRSWTFAERQHPLAQASINEGTWDRDQLRRALEQDGRLTELSSAALSRLPQRFPAVAVAAAVSALPAELTAHQDSRLDAEVLHRVAMSTYEANFGPATSLSQRVLLPVAADEDHGMEDARFVRFTDANGVRSYRASYTAYDGRDVSTRLITSPDLAHFVIQRLSGDATHTKGIALFPRIVGDAHLALSRTDGESISLARSPDGMNWTDVAVVHRPTEPWELVQTGNCGSPIETPRGWIVLTHGVGPMRSYSMGALLLDLDDPRRVVARTTEPILNPARDRDAGYVPNVVYSCGGLVHDGTLWIPFGIDDSRVGVFSLGIDELLNAMTVA</sequence>
<dbReference type="Pfam" id="PF04041">
    <property type="entry name" value="Glyco_hydro_130"/>
    <property type="match status" value="1"/>
</dbReference>